<sequence>MSTIEKSTLVSSDAISNTEKLVLSKTDINFCIEYVDEDIVVLRNRSNELDYSKKSSTVLYHADIPKAILKRFWVQLHGKRNTVLINKNPMDDGGYYWVIIDFEAKFNSKSKMFSFFARRISPTIATVKEISKLYQKLQSIEQTMGLEVSEKYLMRFLKDRKQTFDEYIKEIIKL</sequence>
<protein>
    <submittedName>
        <fullName evidence="1">Uncharacterized protein</fullName>
    </submittedName>
</protein>
<evidence type="ECO:0000313" key="1">
    <source>
        <dbReference type="EMBL" id="MFD2561683.1"/>
    </source>
</evidence>
<organism evidence="1 2">
    <name type="scientific">Aquimarina rubra</name>
    <dbReference type="NCBI Taxonomy" id="1920033"/>
    <lineage>
        <taxon>Bacteria</taxon>
        <taxon>Pseudomonadati</taxon>
        <taxon>Bacteroidota</taxon>
        <taxon>Flavobacteriia</taxon>
        <taxon>Flavobacteriales</taxon>
        <taxon>Flavobacteriaceae</taxon>
        <taxon>Aquimarina</taxon>
    </lineage>
</organism>
<comment type="caution">
    <text evidence="1">The sequence shown here is derived from an EMBL/GenBank/DDBJ whole genome shotgun (WGS) entry which is preliminary data.</text>
</comment>
<proteinExistence type="predicted"/>
<accession>A0ABW5L9W2</accession>
<evidence type="ECO:0000313" key="2">
    <source>
        <dbReference type="Proteomes" id="UP001597319"/>
    </source>
</evidence>
<dbReference type="RefSeq" id="WP_378289596.1">
    <property type="nucleotide sequence ID" value="NZ_JBHULE010000002.1"/>
</dbReference>
<dbReference type="EMBL" id="JBHULE010000002">
    <property type="protein sequence ID" value="MFD2561683.1"/>
    <property type="molecule type" value="Genomic_DNA"/>
</dbReference>
<reference evidence="2" key="1">
    <citation type="journal article" date="2019" name="Int. J. Syst. Evol. Microbiol.">
        <title>The Global Catalogue of Microorganisms (GCM) 10K type strain sequencing project: providing services to taxonomists for standard genome sequencing and annotation.</title>
        <authorList>
            <consortium name="The Broad Institute Genomics Platform"/>
            <consortium name="The Broad Institute Genome Sequencing Center for Infectious Disease"/>
            <person name="Wu L."/>
            <person name="Ma J."/>
        </authorList>
    </citation>
    <scope>NUCLEOTIDE SEQUENCE [LARGE SCALE GENOMIC DNA]</scope>
    <source>
        <strain evidence="2">KCTC 52274</strain>
    </source>
</reference>
<name>A0ABW5L9W2_9FLAO</name>
<keyword evidence="2" id="KW-1185">Reference proteome</keyword>
<gene>
    <name evidence="1" type="ORF">ACFSR1_03305</name>
</gene>
<dbReference type="Proteomes" id="UP001597319">
    <property type="component" value="Unassembled WGS sequence"/>
</dbReference>